<feature type="compositionally biased region" description="Polar residues" evidence="1">
    <location>
        <begin position="122"/>
        <end position="134"/>
    </location>
</feature>
<dbReference type="Proteomes" id="UP001154282">
    <property type="component" value="Unassembled WGS sequence"/>
</dbReference>
<feature type="region of interest" description="Disordered" evidence="1">
    <location>
        <begin position="118"/>
        <end position="148"/>
    </location>
</feature>
<evidence type="ECO:0000256" key="1">
    <source>
        <dbReference type="SAM" id="MobiDB-lite"/>
    </source>
</evidence>
<protein>
    <recommendedName>
        <fullName evidence="4">Ig-like domain-containing protein</fullName>
    </recommendedName>
</protein>
<sequence>MPSRGDRASSLLQQIVELTEAESSGSDVLLRCKADGDRGTGADRLWLEKKQEVMRVNSSGKRSSQVGSLARLDLQWEKNGVVDVHDFDISTSKGSFVMKPLSLVSNLLQVWNQCRPSHRRSVGQQMSSKRNMPNLSHKADQNSLLLAV</sequence>
<keyword evidence="3" id="KW-1185">Reference proteome</keyword>
<proteinExistence type="predicted"/>
<dbReference type="EMBL" id="CAMGYJ010000005">
    <property type="protein sequence ID" value="CAI0412191.1"/>
    <property type="molecule type" value="Genomic_DNA"/>
</dbReference>
<evidence type="ECO:0000313" key="3">
    <source>
        <dbReference type="Proteomes" id="UP001154282"/>
    </source>
</evidence>
<accession>A0AAV0JQK6</accession>
<comment type="caution">
    <text evidence="2">The sequence shown here is derived from an EMBL/GenBank/DDBJ whole genome shotgun (WGS) entry which is preliminary data.</text>
</comment>
<dbReference type="AlphaFoldDB" id="A0AAV0JQK6"/>
<evidence type="ECO:0000313" key="2">
    <source>
        <dbReference type="EMBL" id="CAI0412191.1"/>
    </source>
</evidence>
<reference evidence="2" key="1">
    <citation type="submission" date="2022-08" db="EMBL/GenBank/DDBJ databases">
        <authorList>
            <person name="Gutierrez-Valencia J."/>
        </authorList>
    </citation>
    <scope>NUCLEOTIDE SEQUENCE</scope>
</reference>
<name>A0AAV0JQK6_9ROSI</name>
<gene>
    <name evidence="2" type="ORF">LITE_LOCUS15437</name>
</gene>
<organism evidence="2 3">
    <name type="scientific">Linum tenue</name>
    <dbReference type="NCBI Taxonomy" id="586396"/>
    <lineage>
        <taxon>Eukaryota</taxon>
        <taxon>Viridiplantae</taxon>
        <taxon>Streptophyta</taxon>
        <taxon>Embryophyta</taxon>
        <taxon>Tracheophyta</taxon>
        <taxon>Spermatophyta</taxon>
        <taxon>Magnoliopsida</taxon>
        <taxon>eudicotyledons</taxon>
        <taxon>Gunneridae</taxon>
        <taxon>Pentapetalae</taxon>
        <taxon>rosids</taxon>
        <taxon>fabids</taxon>
        <taxon>Malpighiales</taxon>
        <taxon>Linaceae</taxon>
        <taxon>Linum</taxon>
    </lineage>
</organism>
<evidence type="ECO:0008006" key="4">
    <source>
        <dbReference type="Google" id="ProtNLM"/>
    </source>
</evidence>